<dbReference type="Pfam" id="PF07963">
    <property type="entry name" value="N_methyl"/>
    <property type="match status" value="1"/>
</dbReference>
<dbReference type="AlphaFoldDB" id="A0A2K8U2Y2"/>
<keyword evidence="3" id="KW-1185">Reference proteome</keyword>
<gene>
    <name evidence="2" type="ORF">THSYN_02485</name>
</gene>
<dbReference type="PROSITE" id="PS00409">
    <property type="entry name" value="PROKAR_NTER_METHYL"/>
    <property type="match status" value="1"/>
</dbReference>
<proteinExistence type="predicted"/>
<keyword evidence="1" id="KW-0472">Membrane</keyword>
<dbReference type="Proteomes" id="UP000232638">
    <property type="component" value="Chromosome"/>
</dbReference>
<accession>A0A2K8U2Y2</accession>
<name>A0A2K8U2Y2_9GAMM</name>
<keyword evidence="1" id="KW-1133">Transmembrane helix</keyword>
<dbReference type="RefSeq" id="WP_100917750.1">
    <property type="nucleotide sequence ID" value="NZ_CP020370.1"/>
</dbReference>
<sequence>MQVRFDLDSRRARAARGFTLVELLIALAMVSLIMVLLFAGLRVGTRSWDLVDITAERVGAVRLAHGFLLRTLIQARPVSLMFDGALLPVFAGDAERVEYAAPLSEHVGVPGVYILRLQVEGAGRQRALILTRWLMHPQVLEGTLEGTVKWEPLKENTRMGLGGTALDQDAAAGAFGRTLLLEGVAEIEINYYGVLAGENDPAWHKEWLEQPAPPALIRIHLSTVDQTWPDLIVALPALRA</sequence>
<evidence type="ECO:0000313" key="3">
    <source>
        <dbReference type="Proteomes" id="UP000232638"/>
    </source>
</evidence>
<dbReference type="NCBIfam" id="TIGR02532">
    <property type="entry name" value="IV_pilin_GFxxxE"/>
    <property type="match status" value="1"/>
</dbReference>
<dbReference type="OrthoDB" id="5568646at2"/>
<dbReference type="KEGG" id="tsy:THSYN_02485"/>
<evidence type="ECO:0000256" key="1">
    <source>
        <dbReference type="SAM" id="Phobius"/>
    </source>
</evidence>
<dbReference type="InterPro" id="IPR012902">
    <property type="entry name" value="N_methyl_site"/>
</dbReference>
<evidence type="ECO:0000313" key="2">
    <source>
        <dbReference type="EMBL" id="AUB79940.1"/>
    </source>
</evidence>
<protein>
    <submittedName>
        <fullName evidence="2">General secretion pathway protein GspJ</fullName>
    </submittedName>
</protein>
<dbReference type="EMBL" id="CP020370">
    <property type="protein sequence ID" value="AUB79940.1"/>
    <property type="molecule type" value="Genomic_DNA"/>
</dbReference>
<keyword evidence="1" id="KW-0812">Transmembrane</keyword>
<organism evidence="2 3">
    <name type="scientific">Candidatus Thiodictyon syntrophicum</name>
    <dbReference type="NCBI Taxonomy" id="1166950"/>
    <lineage>
        <taxon>Bacteria</taxon>
        <taxon>Pseudomonadati</taxon>
        <taxon>Pseudomonadota</taxon>
        <taxon>Gammaproteobacteria</taxon>
        <taxon>Chromatiales</taxon>
        <taxon>Chromatiaceae</taxon>
        <taxon>Thiodictyon</taxon>
    </lineage>
</organism>
<reference evidence="2 3" key="1">
    <citation type="submission" date="2017-03" db="EMBL/GenBank/DDBJ databases">
        <title>Complete genome sequence of Candidatus 'Thiodictyon syntrophicum' sp. nov. strain Cad16T, a photolithoautotroph purple sulfur bacterium isolated from an alpine meromictic lake.</title>
        <authorList>
            <person name="Luedin S.M."/>
            <person name="Pothier J.F."/>
            <person name="Danza F."/>
            <person name="Storelli N."/>
            <person name="Wittwer M."/>
            <person name="Tonolla M."/>
        </authorList>
    </citation>
    <scope>NUCLEOTIDE SEQUENCE [LARGE SCALE GENOMIC DNA]</scope>
    <source>
        <strain evidence="2 3">Cad16T</strain>
    </source>
</reference>
<feature type="transmembrane region" description="Helical" evidence="1">
    <location>
        <begin position="20"/>
        <end position="41"/>
    </location>
</feature>